<proteinExistence type="inferred from homology"/>
<comment type="similarity">
    <text evidence="2">Belongs to the cation diffusion facilitator (CDF) transporter (TC 2.A.4) family. SLC30A subfamily.</text>
</comment>
<feature type="transmembrane region" description="Helical" evidence="8">
    <location>
        <begin position="59"/>
        <end position="78"/>
    </location>
</feature>
<accession>A0A9P7C4E6</accession>
<dbReference type="SUPFAM" id="SSF161111">
    <property type="entry name" value="Cation efflux protein transmembrane domain-like"/>
    <property type="match status" value="1"/>
</dbReference>
<sequence>MMLVEIVGGWWFNSMAVLADGWHMSSHALALGLSVFAYRCARRYAHDPRFAFGTWKIEILAGYTSAIALLGVAALMAVQSLQRLWSAWASTCCARGGCTIARAMRITTTGTATIMANTTGMITTITTITTTHTVTTSTCARPTCTCWPTPPPRCWPLSRCSAASCWA</sequence>
<dbReference type="PANTHER" id="PTHR45755:SF4">
    <property type="entry name" value="ZINC TRANSPORTER 7"/>
    <property type="match status" value="1"/>
</dbReference>
<organism evidence="10 11">
    <name type="scientific">Rhizopus delemar</name>
    <dbReference type="NCBI Taxonomy" id="936053"/>
    <lineage>
        <taxon>Eukaryota</taxon>
        <taxon>Fungi</taxon>
        <taxon>Fungi incertae sedis</taxon>
        <taxon>Mucoromycota</taxon>
        <taxon>Mucoromycotina</taxon>
        <taxon>Mucoromycetes</taxon>
        <taxon>Mucorales</taxon>
        <taxon>Mucorineae</taxon>
        <taxon>Rhizopodaceae</taxon>
        <taxon>Rhizopus</taxon>
    </lineage>
</organism>
<feature type="domain" description="Cation efflux protein transmembrane" evidence="9">
    <location>
        <begin position="1"/>
        <end position="85"/>
    </location>
</feature>
<protein>
    <recommendedName>
        <fullName evidence="9">Cation efflux protein transmembrane domain-containing protein</fullName>
    </recommendedName>
</protein>
<keyword evidence="4 8" id="KW-0812">Transmembrane</keyword>
<dbReference type="EMBL" id="JAANIU010008561">
    <property type="protein sequence ID" value="KAG1534820.1"/>
    <property type="molecule type" value="Genomic_DNA"/>
</dbReference>
<dbReference type="InterPro" id="IPR027469">
    <property type="entry name" value="Cation_efflux_TMD_sf"/>
</dbReference>
<reference evidence="10 11" key="1">
    <citation type="journal article" date="2020" name="Microb. Genom.">
        <title>Genetic diversity of clinical and environmental Mucorales isolates obtained from an investigation of mucormycosis cases among solid organ transplant recipients.</title>
        <authorList>
            <person name="Nguyen M.H."/>
            <person name="Kaul D."/>
            <person name="Muto C."/>
            <person name="Cheng S.J."/>
            <person name="Richter R.A."/>
            <person name="Bruno V.M."/>
            <person name="Liu G."/>
            <person name="Beyhan S."/>
            <person name="Sundermann A.J."/>
            <person name="Mounaud S."/>
            <person name="Pasculle A.W."/>
            <person name="Nierman W.C."/>
            <person name="Driscoll E."/>
            <person name="Cumbie R."/>
            <person name="Clancy C.J."/>
            <person name="Dupont C.L."/>
        </authorList>
    </citation>
    <scope>NUCLEOTIDE SEQUENCE [LARGE SCALE GENOMIC DNA]</scope>
    <source>
        <strain evidence="10 11">GL24</strain>
    </source>
</reference>
<evidence type="ECO:0000259" key="9">
    <source>
        <dbReference type="Pfam" id="PF01545"/>
    </source>
</evidence>
<dbReference type="InterPro" id="IPR058533">
    <property type="entry name" value="Cation_efflux_TM"/>
</dbReference>
<evidence type="ECO:0000256" key="5">
    <source>
        <dbReference type="ARBA" id="ARBA00022989"/>
    </source>
</evidence>
<gene>
    <name evidence="10" type="ORF">G6F50_015466</name>
</gene>
<dbReference type="NCBIfam" id="TIGR01297">
    <property type="entry name" value="CDF"/>
    <property type="match status" value="1"/>
</dbReference>
<comment type="caution">
    <text evidence="10">The sequence shown here is derived from an EMBL/GenBank/DDBJ whole genome shotgun (WGS) entry which is preliminary data.</text>
</comment>
<dbReference type="InterPro" id="IPR045316">
    <property type="entry name" value="Msc2-like"/>
</dbReference>
<evidence type="ECO:0000313" key="11">
    <source>
        <dbReference type="Proteomes" id="UP000740926"/>
    </source>
</evidence>
<evidence type="ECO:0000256" key="2">
    <source>
        <dbReference type="ARBA" id="ARBA00008873"/>
    </source>
</evidence>
<evidence type="ECO:0000256" key="3">
    <source>
        <dbReference type="ARBA" id="ARBA00022448"/>
    </source>
</evidence>
<dbReference type="GO" id="GO:0005385">
    <property type="term" value="F:zinc ion transmembrane transporter activity"/>
    <property type="evidence" value="ECO:0007669"/>
    <property type="project" value="InterPro"/>
</dbReference>
<evidence type="ECO:0000256" key="7">
    <source>
        <dbReference type="ARBA" id="ARBA00023136"/>
    </source>
</evidence>
<evidence type="ECO:0000256" key="8">
    <source>
        <dbReference type="SAM" id="Phobius"/>
    </source>
</evidence>
<keyword evidence="11" id="KW-1185">Reference proteome</keyword>
<keyword evidence="3" id="KW-0813">Transport</keyword>
<dbReference type="GO" id="GO:0006882">
    <property type="term" value="P:intracellular zinc ion homeostasis"/>
    <property type="evidence" value="ECO:0007669"/>
    <property type="project" value="InterPro"/>
</dbReference>
<dbReference type="Proteomes" id="UP000740926">
    <property type="component" value="Unassembled WGS sequence"/>
</dbReference>
<comment type="subcellular location">
    <subcellularLocation>
        <location evidence="1">Membrane</location>
        <topology evidence="1">Multi-pass membrane protein</topology>
    </subcellularLocation>
</comment>
<evidence type="ECO:0000256" key="4">
    <source>
        <dbReference type="ARBA" id="ARBA00022692"/>
    </source>
</evidence>
<evidence type="ECO:0000256" key="6">
    <source>
        <dbReference type="ARBA" id="ARBA00023065"/>
    </source>
</evidence>
<dbReference type="GO" id="GO:0016020">
    <property type="term" value="C:membrane"/>
    <property type="evidence" value="ECO:0007669"/>
    <property type="project" value="UniProtKB-SubCell"/>
</dbReference>
<dbReference type="PANTHER" id="PTHR45755">
    <property type="match status" value="1"/>
</dbReference>
<evidence type="ECO:0000313" key="10">
    <source>
        <dbReference type="EMBL" id="KAG1534820.1"/>
    </source>
</evidence>
<name>A0A9P7C4E6_9FUNG</name>
<evidence type="ECO:0000256" key="1">
    <source>
        <dbReference type="ARBA" id="ARBA00004141"/>
    </source>
</evidence>
<dbReference type="InterPro" id="IPR002524">
    <property type="entry name" value="Cation_efflux"/>
</dbReference>
<keyword evidence="7 8" id="KW-0472">Membrane</keyword>
<dbReference type="Gene3D" id="1.20.1510.10">
    <property type="entry name" value="Cation efflux protein transmembrane domain"/>
    <property type="match status" value="1"/>
</dbReference>
<dbReference type="AlphaFoldDB" id="A0A9P7C4E6"/>
<keyword evidence="5 8" id="KW-1133">Transmembrane helix</keyword>
<keyword evidence="6" id="KW-0406">Ion transport</keyword>
<dbReference type="Pfam" id="PF01545">
    <property type="entry name" value="Cation_efflux"/>
    <property type="match status" value="1"/>
</dbReference>
<feature type="transmembrane region" description="Helical" evidence="8">
    <location>
        <begin position="20"/>
        <end position="38"/>
    </location>
</feature>